<dbReference type="EMBL" id="JQBZ01000025">
    <property type="protein sequence ID" value="KRN88593.1"/>
    <property type="molecule type" value="Genomic_DNA"/>
</dbReference>
<reference evidence="1 2" key="1">
    <citation type="journal article" date="2015" name="Genome Announc.">
        <title>Expanding the biotechnology potential of lactobacilli through comparative genomics of 213 strains and associated genera.</title>
        <authorList>
            <person name="Sun Z."/>
            <person name="Harris H.M."/>
            <person name="McCann A."/>
            <person name="Guo C."/>
            <person name="Argimon S."/>
            <person name="Zhang W."/>
            <person name="Yang X."/>
            <person name="Jeffery I.B."/>
            <person name="Cooney J.C."/>
            <person name="Kagawa T.F."/>
            <person name="Liu W."/>
            <person name="Song Y."/>
            <person name="Salvetti E."/>
            <person name="Wrobel A."/>
            <person name="Rasinkangas P."/>
            <person name="Parkhill J."/>
            <person name="Rea M.C."/>
            <person name="O'Sullivan O."/>
            <person name="Ritari J."/>
            <person name="Douillard F.P."/>
            <person name="Paul Ross R."/>
            <person name="Yang R."/>
            <person name="Briner A.E."/>
            <person name="Felis G.E."/>
            <person name="de Vos W.M."/>
            <person name="Barrangou R."/>
            <person name="Klaenhammer T.R."/>
            <person name="Caufield P.W."/>
            <person name="Cui Y."/>
            <person name="Zhang H."/>
            <person name="O'Toole P.W."/>
        </authorList>
    </citation>
    <scope>NUCLEOTIDE SEQUENCE [LARGE SCALE GENOMIC DNA]</scope>
    <source>
        <strain evidence="1 2">DSM 22408</strain>
    </source>
</reference>
<dbReference type="eggNOG" id="COG3512">
    <property type="taxonomic scope" value="Bacteria"/>
</dbReference>
<comment type="caution">
    <text evidence="1">The sequence shown here is derived from an EMBL/GenBank/DDBJ whole genome shotgun (WGS) entry which is preliminary data.</text>
</comment>
<proteinExistence type="predicted"/>
<organism evidence="1 2">
    <name type="scientific">Ligilactobacillus ceti DSM 22408</name>
    <dbReference type="NCBI Taxonomy" id="1122146"/>
    <lineage>
        <taxon>Bacteria</taxon>
        <taxon>Bacillati</taxon>
        <taxon>Bacillota</taxon>
        <taxon>Bacilli</taxon>
        <taxon>Lactobacillales</taxon>
        <taxon>Lactobacillaceae</taxon>
        <taxon>Ligilactobacillus</taxon>
    </lineage>
</organism>
<gene>
    <name evidence="1" type="ORF">IV53_GL000558</name>
</gene>
<dbReference type="AlphaFoldDB" id="A0A0R2KGV1"/>
<protein>
    <submittedName>
        <fullName evidence="1">Uncharacterized protein</fullName>
    </submittedName>
</protein>
<evidence type="ECO:0000313" key="1">
    <source>
        <dbReference type="EMBL" id="KRN88593.1"/>
    </source>
</evidence>
<name>A0A0R2KGV1_9LACO</name>
<dbReference type="STRING" id="1122146.IV53_GL000558"/>
<evidence type="ECO:0000313" key="2">
    <source>
        <dbReference type="Proteomes" id="UP000051500"/>
    </source>
</evidence>
<accession>A0A0R2KGV1</accession>
<keyword evidence="2" id="KW-1185">Reference proteome</keyword>
<sequence length="59" mass="6476">MVLNSTAANTVVKSVKDNAPPNGLVQTLIITEKQFSNMELISGEFETDVINNDQRVIDL</sequence>
<dbReference type="Proteomes" id="UP000051500">
    <property type="component" value="Unassembled WGS sequence"/>
</dbReference>
<dbReference type="PATRIC" id="fig|1122146.4.peg.573"/>